<proteinExistence type="predicted"/>
<organism evidence="1 2">
    <name type="scientific">Perkinsus olseni</name>
    <name type="common">Perkinsus atlanticus</name>
    <dbReference type="NCBI Taxonomy" id="32597"/>
    <lineage>
        <taxon>Eukaryota</taxon>
        <taxon>Sar</taxon>
        <taxon>Alveolata</taxon>
        <taxon>Perkinsozoa</taxon>
        <taxon>Perkinsea</taxon>
        <taxon>Perkinsida</taxon>
        <taxon>Perkinsidae</taxon>
        <taxon>Perkinsus</taxon>
    </lineage>
</organism>
<dbReference type="Proteomes" id="UP000553632">
    <property type="component" value="Unassembled WGS sequence"/>
</dbReference>
<sequence length="137" mass="15284">LRVSSGVQEWATRLQEGSSSSRFCRGVTGDLTRILSRTFVLLSALVGTQCPLVPHAKVATLERGNASWPVDTRQLSWLLHDRAALSHPFDDIQSYDIGRYSFSKQTAKSSIEDFQAINASTRLAATLKPYLVRQFEQ</sequence>
<evidence type="ECO:0000313" key="1">
    <source>
        <dbReference type="EMBL" id="KAF4704471.1"/>
    </source>
</evidence>
<name>A0A7J6Q8Z4_PEROL</name>
<protein>
    <submittedName>
        <fullName evidence="1">Uncharacterized protein</fullName>
    </submittedName>
</protein>
<comment type="caution">
    <text evidence="1">The sequence shown here is derived from an EMBL/GenBank/DDBJ whole genome shotgun (WGS) entry which is preliminary data.</text>
</comment>
<gene>
    <name evidence="1" type="ORF">FOZ63_016765</name>
</gene>
<evidence type="ECO:0000313" key="2">
    <source>
        <dbReference type="Proteomes" id="UP000553632"/>
    </source>
</evidence>
<feature type="non-terminal residue" evidence="1">
    <location>
        <position position="1"/>
    </location>
</feature>
<dbReference type="EMBL" id="JABANO010034829">
    <property type="protein sequence ID" value="KAF4704471.1"/>
    <property type="molecule type" value="Genomic_DNA"/>
</dbReference>
<accession>A0A7J6Q8Z4</accession>
<reference evidence="1 2" key="1">
    <citation type="submission" date="2020-04" db="EMBL/GenBank/DDBJ databases">
        <title>Perkinsus olseni comparative genomics.</title>
        <authorList>
            <person name="Bogema D.R."/>
        </authorList>
    </citation>
    <scope>NUCLEOTIDE SEQUENCE [LARGE SCALE GENOMIC DNA]</scope>
    <source>
        <strain evidence="1 2">ATCC PRA-207</strain>
    </source>
</reference>
<dbReference type="AlphaFoldDB" id="A0A7J6Q8Z4"/>
<keyword evidence="2" id="KW-1185">Reference proteome</keyword>